<dbReference type="SUPFAM" id="SSF52266">
    <property type="entry name" value="SGNH hydrolase"/>
    <property type="match status" value="1"/>
</dbReference>
<dbReference type="RefSeq" id="WP_236089997.1">
    <property type="nucleotide sequence ID" value="NZ_JAKGSG010000040.1"/>
</dbReference>
<organism evidence="3 4">
    <name type="scientific">Antribacter soli</name>
    <dbReference type="NCBI Taxonomy" id="2910976"/>
    <lineage>
        <taxon>Bacteria</taxon>
        <taxon>Bacillati</taxon>
        <taxon>Actinomycetota</taxon>
        <taxon>Actinomycetes</taxon>
        <taxon>Micrococcales</taxon>
        <taxon>Promicromonosporaceae</taxon>
        <taxon>Antribacter</taxon>
    </lineage>
</organism>
<feature type="region of interest" description="Disordered" evidence="1">
    <location>
        <begin position="258"/>
        <end position="279"/>
    </location>
</feature>
<comment type="caution">
    <text evidence="3">The sequence shown here is derived from an EMBL/GenBank/DDBJ whole genome shotgun (WGS) entry which is preliminary data.</text>
</comment>
<keyword evidence="4" id="KW-1185">Reference proteome</keyword>
<name>A0AA41QHD1_9MICO</name>
<keyword evidence="3" id="KW-0378">Hydrolase</keyword>
<evidence type="ECO:0000313" key="4">
    <source>
        <dbReference type="Proteomes" id="UP001165405"/>
    </source>
</evidence>
<dbReference type="PANTHER" id="PTHR43784:SF2">
    <property type="entry name" value="GDSL-LIKE LIPASE_ACYLHYDROLASE, PUTATIVE (AFU_ORTHOLOGUE AFUA_2G00820)-RELATED"/>
    <property type="match status" value="1"/>
</dbReference>
<dbReference type="InterPro" id="IPR036514">
    <property type="entry name" value="SGNH_hydro_sf"/>
</dbReference>
<dbReference type="AlphaFoldDB" id="A0AA41QHD1"/>
<evidence type="ECO:0000256" key="1">
    <source>
        <dbReference type="SAM" id="MobiDB-lite"/>
    </source>
</evidence>
<dbReference type="PANTHER" id="PTHR43784">
    <property type="entry name" value="GDSL-LIKE LIPASE/ACYLHYDROLASE, PUTATIVE (AFU_ORTHOLOGUE AFUA_2G00820)-RELATED"/>
    <property type="match status" value="1"/>
</dbReference>
<dbReference type="InterPro" id="IPR013830">
    <property type="entry name" value="SGNH_hydro"/>
</dbReference>
<dbReference type="InterPro" id="IPR053140">
    <property type="entry name" value="GDSL_Rv0518-like"/>
</dbReference>
<evidence type="ECO:0000313" key="3">
    <source>
        <dbReference type="EMBL" id="MCF4122202.1"/>
    </source>
</evidence>
<protein>
    <submittedName>
        <fullName evidence="3">SGNH/GDSL hydrolase family protein</fullName>
    </submittedName>
</protein>
<gene>
    <name evidence="3" type="ORF">L1785_14575</name>
</gene>
<dbReference type="CDD" id="cd01832">
    <property type="entry name" value="SGNH_hydrolase_like_1"/>
    <property type="match status" value="1"/>
</dbReference>
<dbReference type="Gene3D" id="3.40.50.1110">
    <property type="entry name" value="SGNH hydrolase"/>
    <property type="match status" value="1"/>
</dbReference>
<dbReference type="EMBL" id="JAKGSG010000040">
    <property type="protein sequence ID" value="MCF4122202.1"/>
    <property type="molecule type" value="Genomic_DNA"/>
</dbReference>
<sequence length="279" mass="30198">MSTTTHPEPDATSTPPTTPIRWERYVAIGDSFTEGLWDPHPGLDDTQRGWADRLAETLSARRVAADAEPLQYANLAIRGRLLRSILAEQLPVALEAKPDLVSLVGGGNDILRPAADIDALSGVLEDAVATIRATGADVLLATGFKAGGALSWTNGRVGVYNANLWTIARRHGAHVLDVWGMRALQDLRVWSDDRIHLIPEGHHRVAQAALVGLGLEPDDDEWDVPLPVGPIATLAERARANAAWARMHVAPWIRRRLTGASSGDGRTPKWPAPEAWPHA</sequence>
<reference evidence="3" key="1">
    <citation type="submission" date="2022-01" db="EMBL/GenBank/DDBJ databases">
        <title>Antribacter sp. nov., isolated from Guizhou of China.</title>
        <authorList>
            <person name="Chengliang C."/>
            <person name="Ya Z."/>
        </authorList>
    </citation>
    <scope>NUCLEOTIDE SEQUENCE</scope>
    <source>
        <strain evidence="3">KLBMP 9083</strain>
    </source>
</reference>
<evidence type="ECO:0000259" key="2">
    <source>
        <dbReference type="Pfam" id="PF13472"/>
    </source>
</evidence>
<feature type="domain" description="SGNH hydrolase-type esterase" evidence="2">
    <location>
        <begin position="27"/>
        <end position="203"/>
    </location>
</feature>
<dbReference type="Pfam" id="PF13472">
    <property type="entry name" value="Lipase_GDSL_2"/>
    <property type="match status" value="1"/>
</dbReference>
<proteinExistence type="predicted"/>
<dbReference type="Proteomes" id="UP001165405">
    <property type="component" value="Unassembled WGS sequence"/>
</dbReference>
<dbReference type="GO" id="GO:0016787">
    <property type="term" value="F:hydrolase activity"/>
    <property type="evidence" value="ECO:0007669"/>
    <property type="project" value="UniProtKB-KW"/>
</dbReference>
<accession>A0AA41QHD1</accession>